<accession>A0ABR6WX45</accession>
<dbReference type="Proteomes" id="UP000603234">
    <property type="component" value="Unassembled WGS sequence"/>
</dbReference>
<organism evidence="1 2">
    <name type="scientific">Acetobacterium fimetarium</name>
    <dbReference type="NCBI Taxonomy" id="52691"/>
    <lineage>
        <taxon>Bacteria</taxon>
        <taxon>Bacillati</taxon>
        <taxon>Bacillota</taxon>
        <taxon>Clostridia</taxon>
        <taxon>Eubacteriales</taxon>
        <taxon>Eubacteriaceae</taxon>
        <taxon>Acetobacterium</taxon>
    </lineage>
</organism>
<protein>
    <submittedName>
        <fullName evidence="1">Cobalamin biosynthesis protein CobQ</fullName>
    </submittedName>
</protein>
<evidence type="ECO:0000313" key="2">
    <source>
        <dbReference type="Proteomes" id="UP000603234"/>
    </source>
</evidence>
<keyword evidence="2" id="KW-1185">Reference proteome</keyword>
<dbReference type="RefSeq" id="WP_186843078.1">
    <property type="nucleotide sequence ID" value="NZ_WJBC01000021.1"/>
</dbReference>
<proteinExistence type="predicted"/>
<dbReference type="EMBL" id="WJBC01000021">
    <property type="protein sequence ID" value="MBC3805192.1"/>
    <property type="molecule type" value="Genomic_DNA"/>
</dbReference>
<reference evidence="1 2" key="1">
    <citation type="journal article" date="2020" name="mSystems">
        <title>Defining Genomic and Predicted Metabolic Features of the Acetobacterium Genus.</title>
        <authorList>
            <person name="Ross D.E."/>
            <person name="Marshall C.W."/>
            <person name="Gulliver D."/>
            <person name="May H.D."/>
            <person name="Norman R.S."/>
        </authorList>
    </citation>
    <scope>NUCLEOTIDE SEQUENCE [LARGE SCALE GENOMIC DNA]</scope>
    <source>
        <strain evidence="1 2">DSM 8238</strain>
    </source>
</reference>
<evidence type="ECO:0000313" key="1">
    <source>
        <dbReference type="EMBL" id="MBC3805192.1"/>
    </source>
</evidence>
<gene>
    <name evidence="1" type="ORF">GH808_12250</name>
</gene>
<name>A0ABR6WX45_9FIRM</name>
<sequence>MDKTLKIGWLFPNTFSLHGDRGNILAIRAEGVRRGYRVEIDQINLDTKEFNPLDYDFIFCPPGEIVHFEAVIAFLKPHREAFITFIENHPMLVTGTSIGVFGKKINRNDKTIINGLGLIGLEVNENHAVYGDDLYYICEYNGNKMEIIGNQIQMMDADINEESPFGYLKYGYGNTGKTKFEGAKSGKAIFTNTLGPLLVCNPWLTEEIMNLIETNKELPVWEEKRDNSLEVNSLKTKVALIEKKESRLISVDER</sequence>
<comment type="caution">
    <text evidence="1">The sequence shown here is derived from an EMBL/GenBank/DDBJ whole genome shotgun (WGS) entry which is preliminary data.</text>
</comment>